<comment type="cofactor">
    <cofactor evidence="1">
        <name>FAD</name>
        <dbReference type="ChEBI" id="CHEBI:57692"/>
    </cofactor>
</comment>
<gene>
    <name evidence="6" type="ORF">GCM10010515_24920</name>
</gene>
<dbReference type="InterPro" id="IPR017927">
    <property type="entry name" value="FAD-bd_FR_type"/>
</dbReference>
<dbReference type="PANTHER" id="PTHR47354">
    <property type="entry name" value="NADH OXIDOREDUCTASE HCR"/>
    <property type="match status" value="1"/>
</dbReference>
<dbReference type="SUPFAM" id="SSF63380">
    <property type="entry name" value="Riboflavin synthase domain-like"/>
    <property type="match status" value="1"/>
</dbReference>
<protein>
    <submittedName>
        <fullName evidence="6">Oxidoreductase</fullName>
    </submittedName>
</protein>
<accession>A0A918KAA5</accession>
<reference evidence="6" key="1">
    <citation type="journal article" date="2014" name="Int. J. Syst. Evol. Microbiol.">
        <title>Complete genome sequence of Corynebacterium casei LMG S-19264T (=DSM 44701T), isolated from a smear-ripened cheese.</title>
        <authorList>
            <consortium name="US DOE Joint Genome Institute (JGI-PGF)"/>
            <person name="Walter F."/>
            <person name="Albersmeier A."/>
            <person name="Kalinowski J."/>
            <person name="Ruckert C."/>
        </authorList>
    </citation>
    <scope>NUCLEOTIDE SEQUENCE</scope>
    <source>
        <strain evidence="6">JCM 4956</strain>
    </source>
</reference>
<keyword evidence="7" id="KW-1185">Reference proteome</keyword>
<dbReference type="SUPFAM" id="SSF52343">
    <property type="entry name" value="Ferredoxin reductase-like, C-terminal NADP-linked domain"/>
    <property type="match status" value="1"/>
</dbReference>
<dbReference type="GO" id="GO:0051537">
    <property type="term" value="F:2 iron, 2 sulfur cluster binding"/>
    <property type="evidence" value="ECO:0007669"/>
    <property type="project" value="UniProtKB-KW"/>
</dbReference>
<evidence type="ECO:0000256" key="4">
    <source>
        <dbReference type="SAM" id="MobiDB-lite"/>
    </source>
</evidence>
<proteinExistence type="predicted"/>
<evidence type="ECO:0000313" key="6">
    <source>
        <dbReference type="EMBL" id="GGX56513.1"/>
    </source>
</evidence>
<dbReference type="InterPro" id="IPR017938">
    <property type="entry name" value="Riboflavin_synthase-like_b-brl"/>
</dbReference>
<dbReference type="Proteomes" id="UP000645555">
    <property type="component" value="Unassembled WGS sequence"/>
</dbReference>
<keyword evidence="2" id="KW-0408">Iron</keyword>
<name>A0A918KAA5_9ACTN</name>
<reference evidence="6" key="2">
    <citation type="submission" date="2020-09" db="EMBL/GenBank/DDBJ databases">
        <authorList>
            <person name="Sun Q."/>
            <person name="Ohkuma M."/>
        </authorList>
    </citation>
    <scope>NUCLEOTIDE SEQUENCE</scope>
    <source>
        <strain evidence="6">JCM 4956</strain>
    </source>
</reference>
<evidence type="ECO:0000256" key="3">
    <source>
        <dbReference type="ARBA" id="ARBA00023014"/>
    </source>
</evidence>
<feature type="compositionally biased region" description="Low complexity" evidence="4">
    <location>
        <begin position="202"/>
        <end position="220"/>
    </location>
</feature>
<organism evidence="6 7">
    <name type="scientific">Streptomyces fructofermentans</name>
    <dbReference type="NCBI Taxonomy" id="152141"/>
    <lineage>
        <taxon>Bacteria</taxon>
        <taxon>Bacillati</taxon>
        <taxon>Actinomycetota</taxon>
        <taxon>Actinomycetes</taxon>
        <taxon>Kitasatosporales</taxon>
        <taxon>Streptomycetaceae</taxon>
        <taxon>Streptomyces</taxon>
    </lineage>
</organism>
<feature type="region of interest" description="Disordered" evidence="4">
    <location>
        <begin position="171"/>
        <end position="234"/>
    </location>
</feature>
<dbReference type="GO" id="GO:0016491">
    <property type="term" value="F:oxidoreductase activity"/>
    <property type="evidence" value="ECO:0007669"/>
    <property type="project" value="InterPro"/>
</dbReference>
<sequence length="273" mass="28814">MPGSWRSARLVARRPENATARTLLLEAPSWPGHLPGQHVDVRLTAEDGYQAVRSYSLAAPADGGRIELGIEPALGGEVSPYLADTLPVGADVEVTGPLGGWFVWHPERRGPVLLMAGGAGIVPVIAMVRARREAGSTAPFHLLYSVRDPDRVWYQDELAAPDASLRVDTLYSRNAPPHTPRLPGRVRASDLPPPPPPPTSPPSGTAPAAPSDAAPGTVPSSGPPSSFPSREGKEADLGTQCYVCGPTGFVEHVGNLLVTAGYPPELIRTERFG</sequence>
<evidence type="ECO:0000256" key="1">
    <source>
        <dbReference type="ARBA" id="ARBA00001974"/>
    </source>
</evidence>
<feature type="domain" description="FAD-binding FR-type" evidence="5">
    <location>
        <begin position="3"/>
        <end position="104"/>
    </location>
</feature>
<dbReference type="Gene3D" id="2.40.30.10">
    <property type="entry name" value="Translation factors"/>
    <property type="match status" value="1"/>
</dbReference>
<dbReference type="InterPro" id="IPR050415">
    <property type="entry name" value="MRET"/>
</dbReference>
<dbReference type="InterPro" id="IPR008333">
    <property type="entry name" value="Cbr1-like_FAD-bd_dom"/>
</dbReference>
<dbReference type="EMBL" id="BMWD01000007">
    <property type="protein sequence ID" value="GGX56513.1"/>
    <property type="molecule type" value="Genomic_DNA"/>
</dbReference>
<dbReference type="Pfam" id="PF00970">
    <property type="entry name" value="FAD_binding_6"/>
    <property type="match status" value="1"/>
</dbReference>
<keyword evidence="2" id="KW-0479">Metal-binding</keyword>
<dbReference type="InterPro" id="IPR039261">
    <property type="entry name" value="FNR_nucleotide-bd"/>
</dbReference>
<evidence type="ECO:0000256" key="2">
    <source>
        <dbReference type="ARBA" id="ARBA00022714"/>
    </source>
</evidence>
<dbReference type="AlphaFoldDB" id="A0A918KAA5"/>
<evidence type="ECO:0000313" key="7">
    <source>
        <dbReference type="Proteomes" id="UP000645555"/>
    </source>
</evidence>
<feature type="compositionally biased region" description="Pro residues" evidence="4">
    <location>
        <begin position="191"/>
        <end position="201"/>
    </location>
</feature>
<keyword evidence="2" id="KW-0001">2Fe-2S</keyword>
<dbReference type="Pfam" id="PF00175">
    <property type="entry name" value="NAD_binding_1"/>
    <property type="match status" value="1"/>
</dbReference>
<comment type="caution">
    <text evidence="6">The sequence shown here is derived from an EMBL/GenBank/DDBJ whole genome shotgun (WGS) entry which is preliminary data.</text>
</comment>
<evidence type="ECO:0000259" key="5">
    <source>
        <dbReference type="PROSITE" id="PS51384"/>
    </source>
</evidence>
<dbReference type="Gene3D" id="3.40.50.80">
    <property type="entry name" value="Nucleotide-binding domain of ferredoxin-NADP reductase (FNR) module"/>
    <property type="match status" value="1"/>
</dbReference>
<dbReference type="PROSITE" id="PS51384">
    <property type="entry name" value="FAD_FR"/>
    <property type="match status" value="1"/>
</dbReference>
<dbReference type="PANTHER" id="PTHR47354:SF5">
    <property type="entry name" value="PROTEIN RFBI"/>
    <property type="match status" value="1"/>
</dbReference>
<dbReference type="InterPro" id="IPR001433">
    <property type="entry name" value="OxRdtase_FAD/NAD-bd"/>
</dbReference>
<keyword evidence="3" id="KW-0411">Iron-sulfur</keyword>